<evidence type="ECO:0000313" key="2">
    <source>
        <dbReference type="Proteomes" id="UP001060085"/>
    </source>
</evidence>
<dbReference type="EMBL" id="CM044704">
    <property type="protein sequence ID" value="KAI5667898.1"/>
    <property type="molecule type" value="Genomic_DNA"/>
</dbReference>
<protein>
    <submittedName>
        <fullName evidence="1">Uncharacterized protein</fullName>
    </submittedName>
</protein>
<gene>
    <name evidence="1" type="ORF">M9H77_17751</name>
</gene>
<evidence type="ECO:0000313" key="1">
    <source>
        <dbReference type="EMBL" id="KAI5667898.1"/>
    </source>
</evidence>
<reference evidence="2" key="1">
    <citation type="journal article" date="2023" name="Nat. Plants">
        <title>Single-cell RNA sequencing provides a high-resolution roadmap for understanding the multicellular compartmentation of specialized metabolism.</title>
        <authorList>
            <person name="Sun S."/>
            <person name="Shen X."/>
            <person name="Li Y."/>
            <person name="Li Y."/>
            <person name="Wang S."/>
            <person name="Li R."/>
            <person name="Zhang H."/>
            <person name="Shen G."/>
            <person name="Guo B."/>
            <person name="Wei J."/>
            <person name="Xu J."/>
            <person name="St-Pierre B."/>
            <person name="Chen S."/>
            <person name="Sun C."/>
        </authorList>
    </citation>
    <scope>NUCLEOTIDE SEQUENCE [LARGE SCALE GENOMIC DNA]</scope>
</reference>
<comment type="caution">
    <text evidence="1">The sequence shown here is derived from an EMBL/GenBank/DDBJ whole genome shotgun (WGS) entry which is preliminary data.</text>
</comment>
<sequence>MEEALKDKLEEFQDIVIGTKSQRLCKIEGVLKDPPRNDEGDQPRDGESGLSIRNGQGRAKYTMELRMHFQMLCGSKNRAHPITASTLVASTSDETTTTPVETASTLASIPLETSLSPATSSKPPGTSTPPVVASTPQRP</sequence>
<name>A0ACC0B5U3_CATRO</name>
<organism evidence="1 2">
    <name type="scientific">Catharanthus roseus</name>
    <name type="common">Madagascar periwinkle</name>
    <name type="synonym">Vinca rosea</name>
    <dbReference type="NCBI Taxonomy" id="4058"/>
    <lineage>
        <taxon>Eukaryota</taxon>
        <taxon>Viridiplantae</taxon>
        <taxon>Streptophyta</taxon>
        <taxon>Embryophyta</taxon>
        <taxon>Tracheophyta</taxon>
        <taxon>Spermatophyta</taxon>
        <taxon>Magnoliopsida</taxon>
        <taxon>eudicotyledons</taxon>
        <taxon>Gunneridae</taxon>
        <taxon>Pentapetalae</taxon>
        <taxon>asterids</taxon>
        <taxon>lamiids</taxon>
        <taxon>Gentianales</taxon>
        <taxon>Apocynaceae</taxon>
        <taxon>Rauvolfioideae</taxon>
        <taxon>Vinceae</taxon>
        <taxon>Catharanthinae</taxon>
        <taxon>Catharanthus</taxon>
    </lineage>
</organism>
<keyword evidence="2" id="KW-1185">Reference proteome</keyword>
<accession>A0ACC0B5U3</accession>
<proteinExistence type="predicted"/>
<dbReference type="Proteomes" id="UP001060085">
    <property type="component" value="Linkage Group LG04"/>
</dbReference>